<feature type="compositionally biased region" description="Basic residues" evidence="2">
    <location>
        <begin position="284"/>
        <end position="294"/>
    </location>
</feature>
<feature type="coiled-coil region" evidence="1">
    <location>
        <begin position="82"/>
        <end position="109"/>
    </location>
</feature>
<dbReference type="Proteomes" id="UP001174909">
    <property type="component" value="Unassembled WGS sequence"/>
</dbReference>
<evidence type="ECO:0000313" key="3">
    <source>
        <dbReference type="EMBL" id="CAI8015515.1"/>
    </source>
</evidence>
<organism evidence="3 4">
    <name type="scientific">Geodia barretti</name>
    <name type="common">Barrett's horny sponge</name>
    <dbReference type="NCBI Taxonomy" id="519541"/>
    <lineage>
        <taxon>Eukaryota</taxon>
        <taxon>Metazoa</taxon>
        <taxon>Porifera</taxon>
        <taxon>Demospongiae</taxon>
        <taxon>Heteroscleromorpha</taxon>
        <taxon>Tetractinellida</taxon>
        <taxon>Astrophorina</taxon>
        <taxon>Geodiidae</taxon>
        <taxon>Geodia</taxon>
    </lineage>
</organism>
<comment type="caution">
    <text evidence="3">The sequence shown here is derived from an EMBL/GenBank/DDBJ whole genome shotgun (WGS) entry which is preliminary data.</text>
</comment>
<evidence type="ECO:0000256" key="2">
    <source>
        <dbReference type="SAM" id="MobiDB-lite"/>
    </source>
</evidence>
<evidence type="ECO:0000256" key="1">
    <source>
        <dbReference type="SAM" id="Coils"/>
    </source>
</evidence>
<dbReference type="EMBL" id="CASHTH010001455">
    <property type="protein sequence ID" value="CAI8015515.1"/>
    <property type="molecule type" value="Genomic_DNA"/>
</dbReference>
<evidence type="ECO:0000313" key="4">
    <source>
        <dbReference type="Proteomes" id="UP001174909"/>
    </source>
</evidence>
<proteinExistence type="predicted"/>
<protein>
    <submittedName>
        <fullName evidence="3">Uncharacterized protein</fullName>
    </submittedName>
</protein>
<accession>A0AA35RPS6</accession>
<dbReference type="AlphaFoldDB" id="A0AA35RPS6"/>
<keyword evidence="4" id="KW-1185">Reference proteome</keyword>
<feature type="region of interest" description="Disordered" evidence="2">
    <location>
        <begin position="265"/>
        <end position="294"/>
    </location>
</feature>
<keyword evidence="1" id="KW-0175">Coiled coil</keyword>
<reference evidence="3" key="1">
    <citation type="submission" date="2023-03" db="EMBL/GenBank/DDBJ databases">
        <authorList>
            <person name="Steffen K."/>
            <person name="Cardenas P."/>
        </authorList>
    </citation>
    <scope>NUCLEOTIDE SEQUENCE</scope>
</reference>
<gene>
    <name evidence="3" type="ORF">GBAR_LOCUS9601</name>
</gene>
<name>A0AA35RPS6_GEOBA</name>
<sequence length="294" mass="33231">MWSGRGATSDIRQACIVVTVCQTSWWFKRRRSLERRTIFCSTSRADLGQRRSPCAAVQTKINTSDVLLSQPVMSRASVKKTQQQFLAVLQQLEGKLRQLQANRESLDTRAFVVVEEVATPTQPGSGGGGATLDDKHGLYHGEVGSLVATATDILIKALQIKLAYVNDILARLSPLVSDNPRQTTPAELSFSRYEEWLESNQQLFEFNSQLYELERVKFEMKQKQKGLNRQEMGKVTLTQLPVSWHTAVLVKRKSCCRDSNISHTPVAPHTHTSTNFSTPEAKKQHWSHRKYKSM</sequence>